<dbReference type="Proteomes" id="UP000302139">
    <property type="component" value="Unassembled WGS sequence"/>
</dbReference>
<reference evidence="2 5" key="2">
    <citation type="submission" date="2019-04" db="EMBL/GenBank/DDBJ databases">
        <title>Draft genome sequences of Streptomyces avermitilis NBRC 14893.</title>
        <authorList>
            <person name="Komaki H."/>
            <person name="Tamura T."/>
            <person name="Hosoyama A."/>
        </authorList>
    </citation>
    <scope>NUCLEOTIDE SEQUENCE [LARGE SCALE GENOMIC DNA]</scope>
    <source>
        <strain evidence="2 5">NBRC 14893</strain>
    </source>
</reference>
<evidence type="ECO:0000313" key="3">
    <source>
        <dbReference type="EMBL" id="GDY79727.1"/>
    </source>
</evidence>
<name>A0A4D4N974_STRAX</name>
<reference evidence="3 4" key="1">
    <citation type="submission" date="2019-04" db="EMBL/GenBank/DDBJ databases">
        <title>Draft genome sequences of Streptomyces avermitilis ATCC 31267.</title>
        <authorList>
            <person name="Komaki H."/>
            <person name="Tamura T."/>
            <person name="Hosoyama A."/>
        </authorList>
    </citation>
    <scope>NUCLEOTIDE SEQUENCE [LARGE SCALE GENOMIC DNA]</scope>
    <source>
        <strain evidence="3 4">ATCC 31267</strain>
    </source>
</reference>
<protein>
    <submittedName>
        <fullName evidence="3">Uncharacterized protein</fullName>
    </submittedName>
</protein>
<evidence type="ECO:0000313" key="5">
    <source>
        <dbReference type="Proteomes" id="UP000302139"/>
    </source>
</evidence>
<dbReference type="EMBL" id="BJHX01000002">
    <property type="protein sequence ID" value="GDY69474.1"/>
    <property type="molecule type" value="Genomic_DNA"/>
</dbReference>
<gene>
    <name evidence="2" type="ORF">SAV14893_088670</name>
    <name evidence="3" type="ORF">SAV31267_092120</name>
</gene>
<evidence type="ECO:0000313" key="2">
    <source>
        <dbReference type="EMBL" id="GDY69474.1"/>
    </source>
</evidence>
<evidence type="ECO:0000313" key="4">
    <source>
        <dbReference type="Proteomes" id="UP000299211"/>
    </source>
</evidence>
<dbReference type="EMBL" id="BJHY01000002">
    <property type="protein sequence ID" value="GDY79727.1"/>
    <property type="molecule type" value="Genomic_DNA"/>
</dbReference>
<dbReference type="Proteomes" id="UP000299211">
    <property type="component" value="Unassembled WGS sequence"/>
</dbReference>
<dbReference type="AlphaFoldDB" id="A0A4D4N974"/>
<organism evidence="3 4">
    <name type="scientific">Streptomyces avermitilis</name>
    <dbReference type="NCBI Taxonomy" id="33903"/>
    <lineage>
        <taxon>Bacteria</taxon>
        <taxon>Bacillati</taxon>
        <taxon>Actinomycetota</taxon>
        <taxon>Actinomycetes</taxon>
        <taxon>Kitasatosporales</taxon>
        <taxon>Streptomycetaceae</taxon>
        <taxon>Streptomyces</taxon>
    </lineage>
</organism>
<evidence type="ECO:0000256" key="1">
    <source>
        <dbReference type="SAM" id="MobiDB-lite"/>
    </source>
</evidence>
<comment type="caution">
    <text evidence="3">The sequence shown here is derived from an EMBL/GenBank/DDBJ whole genome shotgun (WGS) entry which is preliminary data.</text>
</comment>
<feature type="region of interest" description="Disordered" evidence="1">
    <location>
        <begin position="27"/>
        <end position="57"/>
    </location>
</feature>
<accession>A0A4D4N974</accession>
<sequence length="89" mass="9323">MLLDALEVREESAARMGDLCGAEFAQERDGLSGSGRGSRHGAESLRRSGSAPVRAFACGPDPGKARTGCRLGPALIVLDHVTPVNPMDF</sequence>
<proteinExistence type="predicted"/>